<evidence type="ECO:0000256" key="1">
    <source>
        <dbReference type="SAM" id="Phobius"/>
    </source>
</evidence>
<keyword evidence="4" id="KW-1185">Reference proteome</keyword>
<dbReference type="EMBL" id="NHYD01003970">
    <property type="protein sequence ID" value="PPQ67728.1"/>
    <property type="molecule type" value="Genomic_DNA"/>
</dbReference>
<dbReference type="InParanoid" id="A0A409VNC4"/>
<dbReference type="InterPro" id="IPR045340">
    <property type="entry name" value="DUF6533"/>
</dbReference>
<feature type="transmembrane region" description="Helical" evidence="1">
    <location>
        <begin position="135"/>
        <end position="157"/>
    </location>
</feature>
<proteinExistence type="predicted"/>
<dbReference type="STRING" id="93625.A0A409VNC4"/>
<dbReference type="Pfam" id="PF20151">
    <property type="entry name" value="DUF6533"/>
    <property type="match status" value="1"/>
</dbReference>
<organism evidence="3 4">
    <name type="scientific">Psilocybe cyanescens</name>
    <dbReference type="NCBI Taxonomy" id="93625"/>
    <lineage>
        <taxon>Eukaryota</taxon>
        <taxon>Fungi</taxon>
        <taxon>Dikarya</taxon>
        <taxon>Basidiomycota</taxon>
        <taxon>Agaricomycotina</taxon>
        <taxon>Agaricomycetes</taxon>
        <taxon>Agaricomycetidae</taxon>
        <taxon>Agaricales</taxon>
        <taxon>Agaricineae</taxon>
        <taxon>Strophariaceae</taxon>
        <taxon>Psilocybe</taxon>
    </lineage>
</organism>
<accession>A0A409VNC4</accession>
<feature type="domain" description="DUF6533" evidence="2">
    <location>
        <begin position="46"/>
        <end position="81"/>
    </location>
</feature>
<dbReference type="AlphaFoldDB" id="A0A409VNC4"/>
<feature type="transmembrane region" description="Helical" evidence="1">
    <location>
        <begin position="250"/>
        <end position="272"/>
    </location>
</feature>
<keyword evidence="1" id="KW-1133">Transmembrane helix</keyword>
<keyword evidence="1" id="KW-0472">Membrane</keyword>
<comment type="caution">
    <text evidence="3">The sequence shown here is derived from an EMBL/GenBank/DDBJ whole genome shotgun (WGS) entry which is preliminary data.</text>
</comment>
<evidence type="ECO:0000313" key="3">
    <source>
        <dbReference type="EMBL" id="PPQ67728.1"/>
    </source>
</evidence>
<name>A0A409VNC4_PSICY</name>
<feature type="transmembrane region" description="Helical" evidence="1">
    <location>
        <begin position="102"/>
        <end position="123"/>
    </location>
</feature>
<protein>
    <recommendedName>
        <fullName evidence="2">DUF6533 domain-containing protein</fullName>
    </recommendedName>
</protein>
<feature type="transmembrane region" description="Helical" evidence="1">
    <location>
        <begin position="177"/>
        <end position="197"/>
    </location>
</feature>
<evidence type="ECO:0000259" key="2">
    <source>
        <dbReference type="Pfam" id="PF20151"/>
    </source>
</evidence>
<feature type="transmembrane region" description="Helical" evidence="1">
    <location>
        <begin position="225"/>
        <end position="244"/>
    </location>
</feature>
<keyword evidence="1" id="KW-0812">Transmembrane</keyword>
<gene>
    <name evidence="3" type="ORF">CVT25_009334</name>
</gene>
<feature type="transmembrane region" description="Helical" evidence="1">
    <location>
        <begin position="71"/>
        <end position="90"/>
    </location>
</feature>
<feature type="transmembrane region" description="Helical" evidence="1">
    <location>
        <begin position="29"/>
        <end position="51"/>
    </location>
</feature>
<dbReference type="OrthoDB" id="3038990at2759"/>
<evidence type="ECO:0000313" key="4">
    <source>
        <dbReference type="Proteomes" id="UP000283269"/>
    </source>
</evidence>
<dbReference type="Proteomes" id="UP000283269">
    <property type="component" value="Unassembled WGS sequence"/>
</dbReference>
<reference evidence="3 4" key="1">
    <citation type="journal article" date="2018" name="Evol. Lett.">
        <title>Horizontal gene cluster transfer increased hallucinogenic mushroom diversity.</title>
        <authorList>
            <person name="Reynolds H.T."/>
            <person name="Vijayakumar V."/>
            <person name="Gluck-Thaler E."/>
            <person name="Korotkin H.B."/>
            <person name="Matheny P.B."/>
            <person name="Slot J.C."/>
        </authorList>
    </citation>
    <scope>NUCLEOTIDE SEQUENCE [LARGE SCALE GENOMIC DNA]</scope>
    <source>
        <strain evidence="3 4">2631</strain>
    </source>
</reference>
<sequence>MANPSVNCTPTIDIPNPCAPMAFLPPQMAFQATITSFLVALSLGALIWDILPNLGEEYQLLFKRRFQLCTVVYFLSRISTVIYLIGVNVVQMSIQIGNCRQLFNFLSACFVISHATTAFLLYFRVCAVYSMNRSAVAFFGICWIGVIIGSATIFWAFEGVHVGPTQFCTAMLKHEYIIATSGADLINDTLVFGAIVYKLGVSNLRRGRTAPWQAFTISFLQDSQMYYLISVITNFITIVIFFAVKTPSDSLFRIMMIIPDTTILNIMACRVYRNVKFGRHTQVSFTQPSLAAHATDPIHFNPNDSDGDAAGTETPSPKYIVSSLGHSQSGDLDVEKRGPSPMGIEVTKVIELMRD</sequence>